<dbReference type="Pfam" id="PF00076">
    <property type="entry name" value="RRM_1"/>
    <property type="match status" value="1"/>
</dbReference>
<dbReference type="GO" id="GO:0003723">
    <property type="term" value="F:RNA binding"/>
    <property type="evidence" value="ECO:0007669"/>
    <property type="project" value="UniProtKB-UniRule"/>
</dbReference>
<dbReference type="PANTHER" id="PTHR24012">
    <property type="entry name" value="RNA BINDING PROTEIN"/>
    <property type="match status" value="1"/>
</dbReference>
<keyword evidence="1" id="KW-0677">Repeat</keyword>
<evidence type="ECO:0000313" key="6">
    <source>
        <dbReference type="EMBL" id="SCU81539.1"/>
    </source>
</evidence>
<feature type="domain" description="RRM" evidence="5">
    <location>
        <begin position="637"/>
        <end position="735"/>
    </location>
</feature>
<reference evidence="7" key="1">
    <citation type="submission" date="2016-03" db="EMBL/GenBank/DDBJ databases">
        <authorList>
            <person name="Devillers Hugo."/>
        </authorList>
    </citation>
    <scope>NUCLEOTIDE SEQUENCE [LARGE SCALE GENOMIC DNA]</scope>
</reference>
<feature type="region of interest" description="Disordered" evidence="4">
    <location>
        <begin position="1"/>
        <end position="56"/>
    </location>
</feature>
<keyword evidence="7" id="KW-1185">Reference proteome</keyword>
<evidence type="ECO:0000256" key="1">
    <source>
        <dbReference type="ARBA" id="ARBA00022737"/>
    </source>
</evidence>
<feature type="compositionally biased region" description="Low complexity" evidence="4">
    <location>
        <begin position="491"/>
        <end position="500"/>
    </location>
</feature>
<feature type="region of interest" description="Disordered" evidence="4">
    <location>
        <begin position="741"/>
        <end position="770"/>
    </location>
</feature>
<dbReference type="OrthoDB" id="6159137at2759"/>
<dbReference type="CDD" id="cd00590">
    <property type="entry name" value="RRM_SF"/>
    <property type="match status" value="1"/>
</dbReference>
<feature type="compositionally biased region" description="Acidic residues" evidence="4">
    <location>
        <begin position="225"/>
        <end position="237"/>
    </location>
</feature>
<feature type="compositionally biased region" description="Low complexity" evidence="4">
    <location>
        <begin position="31"/>
        <end position="55"/>
    </location>
</feature>
<dbReference type="Gene3D" id="3.30.70.330">
    <property type="match status" value="3"/>
</dbReference>
<feature type="compositionally biased region" description="Polar residues" evidence="4">
    <location>
        <begin position="1"/>
        <end position="23"/>
    </location>
</feature>
<feature type="compositionally biased region" description="Polar residues" evidence="4">
    <location>
        <begin position="752"/>
        <end position="766"/>
    </location>
</feature>
<accession>A0A1G4IX09</accession>
<feature type="domain" description="RRM" evidence="5">
    <location>
        <begin position="260"/>
        <end position="338"/>
    </location>
</feature>
<dbReference type="Proteomes" id="UP000191144">
    <property type="component" value="Chromosome B"/>
</dbReference>
<dbReference type="SUPFAM" id="SSF54928">
    <property type="entry name" value="RNA-binding domain, RBD"/>
    <property type="match status" value="3"/>
</dbReference>
<dbReference type="AlphaFoldDB" id="A0A1G4IX09"/>
<dbReference type="InterPro" id="IPR012677">
    <property type="entry name" value="Nucleotide-bd_a/b_plait_sf"/>
</dbReference>
<feature type="compositionally biased region" description="Basic residues" evidence="4">
    <location>
        <begin position="501"/>
        <end position="511"/>
    </location>
</feature>
<evidence type="ECO:0000259" key="5">
    <source>
        <dbReference type="PROSITE" id="PS50102"/>
    </source>
</evidence>
<evidence type="ECO:0000313" key="7">
    <source>
        <dbReference type="Proteomes" id="UP000191144"/>
    </source>
</evidence>
<dbReference type="InterPro" id="IPR035979">
    <property type="entry name" value="RBD_domain_sf"/>
</dbReference>
<name>A0A1G4IX09_9SACH</name>
<dbReference type="SMART" id="SM00360">
    <property type="entry name" value="RRM"/>
    <property type="match status" value="3"/>
</dbReference>
<feature type="domain" description="RRM" evidence="5">
    <location>
        <begin position="360"/>
        <end position="476"/>
    </location>
</feature>
<feature type="compositionally biased region" description="Polar residues" evidence="4">
    <location>
        <begin position="829"/>
        <end position="842"/>
    </location>
</feature>
<feature type="region of interest" description="Disordered" evidence="4">
    <location>
        <begin position="479"/>
        <end position="519"/>
    </location>
</feature>
<evidence type="ECO:0000256" key="3">
    <source>
        <dbReference type="PROSITE-ProRule" id="PRU00176"/>
    </source>
</evidence>
<dbReference type="EMBL" id="LT598478">
    <property type="protein sequence ID" value="SCU81539.1"/>
    <property type="molecule type" value="Genomic_DNA"/>
</dbReference>
<feature type="region of interest" description="Disordered" evidence="4">
    <location>
        <begin position="206"/>
        <end position="243"/>
    </location>
</feature>
<organism evidence="6 7">
    <name type="scientific">Lachancea meyersii CBS 8951</name>
    <dbReference type="NCBI Taxonomy" id="1266667"/>
    <lineage>
        <taxon>Eukaryota</taxon>
        <taxon>Fungi</taxon>
        <taxon>Dikarya</taxon>
        <taxon>Ascomycota</taxon>
        <taxon>Saccharomycotina</taxon>
        <taxon>Saccharomycetes</taxon>
        <taxon>Saccharomycetales</taxon>
        <taxon>Saccharomycetaceae</taxon>
        <taxon>Lachancea</taxon>
    </lineage>
</organism>
<feature type="compositionally biased region" description="Basic residues" evidence="4">
    <location>
        <begin position="479"/>
        <end position="490"/>
    </location>
</feature>
<keyword evidence="2 3" id="KW-0694">RNA-binding</keyword>
<feature type="compositionally biased region" description="Low complexity" evidence="4">
    <location>
        <begin position="214"/>
        <end position="224"/>
    </location>
</feature>
<evidence type="ECO:0000256" key="4">
    <source>
        <dbReference type="SAM" id="MobiDB-lite"/>
    </source>
</evidence>
<gene>
    <name evidence="6" type="ORF">LAME_0B07558G</name>
</gene>
<feature type="region of interest" description="Disordered" evidence="4">
    <location>
        <begin position="829"/>
        <end position="848"/>
    </location>
</feature>
<sequence>MNTDSQLQQVANGLAQTELSSSPKCEPEVQSSASHSRSGSRSVSNSPGTPTPNSSALQLDQLANTNLLTIRIKWSDVVSNANTDTEAGAIPNTPAFVTSTLAAVVHAHRGVAVNPSLIENYEYLSDKGRQDVLDDNRDVYIHESGATHVEQWPAARGDGTDHESTSPSTAAAWPYDFVFQSQFKHWEDLAAARDAVLEELRRFGQAKTTGGGTSTPITSTPEASETSDSDHDSDTEDVSTPSPLAKWSVSENAHALTHPGNLYIRGIPKDLTVDDLIPIFVKFGPVLALKIICDPNTGESLGYGFLSYPLGSQASRCIKELNGNLMNGSPLFVNYHVERKERERVHWDHIKEDNDDERFRGVFIGNLPIQDADKNLITPEDVVSKFQTALANETESVEVLSYYLPKRNSESDVVYDDENDEKTNDVETCAARHEDSPLKGYGFIKFGSHAQALRAIEKFHDFEWFGNTLVVNKAVQSKSHAHHHFHHHTHNSYNHHQNNSHYHHNKPRRHSERPAVASRQPSLTNVSFYAPFSGSQPGLGFLPSAMPAYAHAGELDPHDTSVGFSPVPSPSPNHNYITSGQLHPSTFGVPPSLSTTPEATTAPSSRNGSMFQIHPQSGILPHTPFMLPIPTKDQQESNLYVKHLPLSWKDEDFYRFYEKFGEIISAKIITVGGSKNGELPDNWSSSKPSESPVGTSRGYGFVCFKNPLDASRAMMVTDRYQVDENHTLYVSFAQKRSRSVSNGDAIHMASNEPRSSGTRRSFQHQQGPRPDYFGKYNPKFLNAMMHQHDGHKQLSRPRGSWPVALGVQMVPPYPIPMLSPIGPSVPVQSSAMIPGSNDTVGGNDSKAV</sequence>
<evidence type="ECO:0000256" key="2">
    <source>
        <dbReference type="ARBA" id="ARBA00022884"/>
    </source>
</evidence>
<proteinExistence type="predicted"/>
<protein>
    <submittedName>
        <fullName evidence="6">LAME_0B07558g1_1</fullName>
    </submittedName>
</protein>
<dbReference type="PROSITE" id="PS50102">
    <property type="entry name" value="RRM"/>
    <property type="match status" value="3"/>
</dbReference>
<dbReference type="InterPro" id="IPR000504">
    <property type="entry name" value="RRM_dom"/>
</dbReference>